<feature type="domain" description="FYVE-type" evidence="5">
    <location>
        <begin position="274"/>
        <end position="327"/>
    </location>
</feature>
<comment type="caution">
    <text evidence="6">The sequence shown here is derived from an EMBL/GenBank/DDBJ whole genome shotgun (WGS) entry which is preliminary data.</text>
</comment>
<evidence type="ECO:0000259" key="5">
    <source>
        <dbReference type="PROSITE" id="PS50178"/>
    </source>
</evidence>
<protein>
    <recommendedName>
        <fullName evidence="5">FYVE-type domain-containing protein</fullName>
    </recommendedName>
</protein>
<dbReference type="EMBL" id="QUSY01000548">
    <property type="protein sequence ID" value="RHY28667.1"/>
    <property type="molecule type" value="Genomic_DNA"/>
</dbReference>
<keyword evidence="7" id="KW-1185">Reference proteome</keyword>
<dbReference type="InterPro" id="IPR023393">
    <property type="entry name" value="START-like_dom_sf"/>
</dbReference>
<proteinExistence type="predicted"/>
<dbReference type="Proteomes" id="UP000285060">
    <property type="component" value="Unassembled WGS sequence"/>
</dbReference>
<keyword evidence="2 4" id="KW-0863">Zinc-finger</keyword>
<keyword evidence="3" id="KW-0862">Zinc</keyword>
<evidence type="ECO:0000256" key="1">
    <source>
        <dbReference type="ARBA" id="ARBA00022723"/>
    </source>
</evidence>
<evidence type="ECO:0000313" key="6">
    <source>
        <dbReference type="EMBL" id="RHY28667.1"/>
    </source>
</evidence>
<dbReference type="GO" id="GO:0008270">
    <property type="term" value="F:zinc ion binding"/>
    <property type="evidence" value="ECO:0007669"/>
    <property type="project" value="UniProtKB-KW"/>
</dbReference>
<evidence type="ECO:0000256" key="3">
    <source>
        <dbReference type="ARBA" id="ARBA00022833"/>
    </source>
</evidence>
<name>A0A3R6Y7E3_9STRA</name>
<dbReference type="SUPFAM" id="SSF57903">
    <property type="entry name" value="FYVE/PHD zinc finger"/>
    <property type="match status" value="1"/>
</dbReference>
<dbReference type="Pfam" id="PF01363">
    <property type="entry name" value="FYVE"/>
    <property type="match status" value="1"/>
</dbReference>
<organism evidence="6 7">
    <name type="scientific">Aphanomyces invadans</name>
    <dbReference type="NCBI Taxonomy" id="157072"/>
    <lineage>
        <taxon>Eukaryota</taxon>
        <taxon>Sar</taxon>
        <taxon>Stramenopiles</taxon>
        <taxon>Oomycota</taxon>
        <taxon>Saprolegniomycetes</taxon>
        <taxon>Saprolegniales</taxon>
        <taxon>Verrucalvaceae</taxon>
        <taxon>Aphanomyces</taxon>
    </lineage>
</organism>
<reference evidence="6 7" key="1">
    <citation type="submission" date="2018-08" db="EMBL/GenBank/DDBJ databases">
        <title>Aphanomyces genome sequencing and annotation.</title>
        <authorList>
            <person name="Minardi D."/>
            <person name="Oidtmann B."/>
            <person name="Van Der Giezen M."/>
            <person name="Studholme D.J."/>
        </authorList>
    </citation>
    <scope>NUCLEOTIDE SEQUENCE [LARGE SCALE GENOMIC DNA]</scope>
    <source>
        <strain evidence="6 7">NJM0002</strain>
    </source>
</reference>
<accession>A0A3R6Y7E3</accession>
<keyword evidence="1" id="KW-0479">Metal-binding</keyword>
<dbReference type="PANTHER" id="PTHR13510">
    <property type="entry name" value="FYVE-FINGER-CONTAINING RAB5 EFFECTOR PROTEIN RABENOSYN-5-RELATED"/>
    <property type="match status" value="1"/>
</dbReference>
<dbReference type="InterPro" id="IPR017455">
    <property type="entry name" value="Znf_FYVE-rel"/>
</dbReference>
<evidence type="ECO:0000313" key="7">
    <source>
        <dbReference type="Proteomes" id="UP000285060"/>
    </source>
</evidence>
<dbReference type="InterPro" id="IPR011011">
    <property type="entry name" value="Znf_FYVE_PHD"/>
</dbReference>
<dbReference type="SMART" id="SM00064">
    <property type="entry name" value="FYVE"/>
    <property type="match status" value="1"/>
</dbReference>
<dbReference type="Gene3D" id="3.30.530.20">
    <property type="match status" value="1"/>
</dbReference>
<dbReference type="InterPro" id="IPR000306">
    <property type="entry name" value="Znf_FYVE"/>
</dbReference>
<dbReference type="InterPro" id="IPR013083">
    <property type="entry name" value="Znf_RING/FYVE/PHD"/>
</dbReference>
<evidence type="ECO:0000256" key="2">
    <source>
        <dbReference type="ARBA" id="ARBA00022771"/>
    </source>
</evidence>
<dbReference type="PROSITE" id="PS50178">
    <property type="entry name" value="ZF_FYVE"/>
    <property type="match status" value="1"/>
</dbReference>
<evidence type="ECO:0000256" key="4">
    <source>
        <dbReference type="PROSITE-ProRule" id="PRU00091"/>
    </source>
</evidence>
<gene>
    <name evidence="6" type="ORF">DYB32_005791</name>
</gene>
<dbReference type="Gene3D" id="3.30.40.10">
    <property type="entry name" value="Zinc/RING finger domain, C3HC4 (zinc finger)"/>
    <property type="match status" value="1"/>
</dbReference>
<dbReference type="VEuPathDB" id="FungiDB:H310_04341"/>
<sequence>MKTARRLQCPAANFPLPPNYFDTQALDATTHDTILHIARTCSAQLVDTVRAMDDLLVYAMHTDATSQRRMKLVLGKDGYDASLVCMAGHMQFHAPLVAVASFFRAECLSRAANDGLVVDGQTLYTLASPTLDAPLQYTTIKWVAHKLPSGRHRDYCYLESHRAFIDPKSSRRGWLRVLHSLDVPACPPLPSSSGVKRSKWFRSGHVLLENAGSGLLDCYAMLTVPTDLAPTAHEHHSMSFMRSWVTQVMAVPNVLLTRRLATKSLVPTDALRPKDSVKSCMLCTARFRLFSSKHHCRACGHIVCSKCHITWTMATLRICLRCADSNTTKSCACDSFLMTHGRSTVASCGRHRDGELSTLSNSDVLEPASCPEPMPRESSDLTKSRSSARLGAWSIEPSCPRVPINYDHVFDMSVLQQPPPTQDSAASHRIVDKPELSIPLSRSEDDRSSFSEAIVDVDALLLKSRRRAHSSLELPSTHADNVVALHDLLEQLYDGKSDAVQSVYRDLVA</sequence>
<dbReference type="CDD" id="cd00065">
    <property type="entry name" value="FYVE_like_SF"/>
    <property type="match status" value="1"/>
</dbReference>
<dbReference type="AlphaFoldDB" id="A0A3R6Y7E3"/>
<dbReference type="InterPro" id="IPR052727">
    <property type="entry name" value="Rab4/Rab5_effector"/>
</dbReference>
<dbReference type="PANTHER" id="PTHR13510:SF44">
    <property type="entry name" value="RABENOSYN-5"/>
    <property type="match status" value="1"/>
</dbReference>